<organism evidence="3 4">
    <name type="scientific">Candidatus Limivivens intestinipullorum</name>
    <dbReference type="NCBI Taxonomy" id="2840858"/>
    <lineage>
        <taxon>Bacteria</taxon>
        <taxon>Bacillati</taxon>
        <taxon>Bacillota</taxon>
        <taxon>Clostridia</taxon>
        <taxon>Lachnospirales</taxon>
        <taxon>Lachnospiraceae</taxon>
        <taxon>Lachnospiraceae incertae sedis</taxon>
        <taxon>Candidatus Limivivens</taxon>
    </lineage>
</organism>
<dbReference type="EMBL" id="DVIQ01000114">
    <property type="protein sequence ID" value="HIS33222.1"/>
    <property type="molecule type" value="Genomic_DNA"/>
</dbReference>
<protein>
    <submittedName>
        <fullName evidence="3">Helix-turn-helix transcriptional regulator</fullName>
    </submittedName>
</protein>
<evidence type="ECO:0000313" key="4">
    <source>
        <dbReference type="Proteomes" id="UP000823935"/>
    </source>
</evidence>
<gene>
    <name evidence="3" type="ORF">IAB44_17005</name>
</gene>
<sequence length="110" mass="12649">MKNRIQELRREQNLTLDALSEQIGVSQETIRAYEAGIQDPPPEILVKLAQKLNASIDYIFCQSASRKADSPSRFTNEELRLLDMFRQFDPSQRSLILDYLKSLTDSDDEA</sequence>
<dbReference type="Gene3D" id="1.10.260.40">
    <property type="entry name" value="lambda repressor-like DNA-binding domains"/>
    <property type="match status" value="1"/>
</dbReference>
<reference evidence="3" key="1">
    <citation type="submission" date="2020-10" db="EMBL/GenBank/DDBJ databases">
        <authorList>
            <person name="Gilroy R."/>
        </authorList>
    </citation>
    <scope>NUCLEOTIDE SEQUENCE</scope>
    <source>
        <strain evidence="3">CHK190-19873</strain>
    </source>
</reference>
<dbReference type="PROSITE" id="PS50943">
    <property type="entry name" value="HTH_CROC1"/>
    <property type="match status" value="1"/>
</dbReference>
<dbReference type="GO" id="GO:0003677">
    <property type="term" value="F:DNA binding"/>
    <property type="evidence" value="ECO:0007669"/>
    <property type="project" value="UniProtKB-KW"/>
</dbReference>
<accession>A0A9D1EVV3</accession>
<dbReference type="PANTHER" id="PTHR46558">
    <property type="entry name" value="TRACRIPTIONAL REGULATORY PROTEIN-RELATED-RELATED"/>
    <property type="match status" value="1"/>
</dbReference>
<dbReference type="SUPFAM" id="SSF47413">
    <property type="entry name" value="lambda repressor-like DNA-binding domains"/>
    <property type="match status" value="1"/>
</dbReference>
<dbReference type="Proteomes" id="UP000823935">
    <property type="component" value="Unassembled WGS sequence"/>
</dbReference>
<comment type="caution">
    <text evidence="3">The sequence shown here is derived from an EMBL/GenBank/DDBJ whole genome shotgun (WGS) entry which is preliminary data.</text>
</comment>
<evidence type="ECO:0000259" key="2">
    <source>
        <dbReference type="PROSITE" id="PS50943"/>
    </source>
</evidence>
<dbReference type="PANTHER" id="PTHR46558:SF11">
    <property type="entry name" value="HTH-TYPE TRANSCRIPTIONAL REGULATOR XRE"/>
    <property type="match status" value="1"/>
</dbReference>
<evidence type="ECO:0000256" key="1">
    <source>
        <dbReference type="ARBA" id="ARBA00023125"/>
    </source>
</evidence>
<dbReference type="AlphaFoldDB" id="A0A9D1EVV3"/>
<dbReference type="Pfam" id="PF01381">
    <property type="entry name" value="HTH_3"/>
    <property type="match status" value="1"/>
</dbReference>
<reference evidence="3" key="2">
    <citation type="journal article" date="2021" name="PeerJ">
        <title>Extensive microbial diversity within the chicken gut microbiome revealed by metagenomics and culture.</title>
        <authorList>
            <person name="Gilroy R."/>
            <person name="Ravi A."/>
            <person name="Getino M."/>
            <person name="Pursley I."/>
            <person name="Horton D.L."/>
            <person name="Alikhan N.F."/>
            <person name="Baker D."/>
            <person name="Gharbi K."/>
            <person name="Hall N."/>
            <person name="Watson M."/>
            <person name="Adriaenssens E.M."/>
            <person name="Foster-Nyarko E."/>
            <person name="Jarju S."/>
            <person name="Secka A."/>
            <person name="Antonio M."/>
            <person name="Oren A."/>
            <person name="Chaudhuri R.R."/>
            <person name="La Ragione R."/>
            <person name="Hildebrand F."/>
            <person name="Pallen M.J."/>
        </authorList>
    </citation>
    <scope>NUCLEOTIDE SEQUENCE</scope>
    <source>
        <strain evidence="3">CHK190-19873</strain>
    </source>
</reference>
<dbReference type="SMART" id="SM00530">
    <property type="entry name" value="HTH_XRE"/>
    <property type="match status" value="1"/>
</dbReference>
<keyword evidence="1" id="KW-0238">DNA-binding</keyword>
<name>A0A9D1EVV3_9FIRM</name>
<feature type="domain" description="HTH cro/C1-type" evidence="2">
    <location>
        <begin position="5"/>
        <end position="59"/>
    </location>
</feature>
<proteinExistence type="predicted"/>
<dbReference type="InterPro" id="IPR010982">
    <property type="entry name" value="Lambda_DNA-bd_dom_sf"/>
</dbReference>
<dbReference type="CDD" id="cd00093">
    <property type="entry name" value="HTH_XRE"/>
    <property type="match status" value="1"/>
</dbReference>
<evidence type="ECO:0000313" key="3">
    <source>
        <dbReference type="EMBL" id="HIS33222.1"/>
    </source>
</evidence>
<dbReference type="InterPro" id="IPR001387">
    <property type="entry name" value="Cro/C1-type_HTH"/>
</dbReference>